<evidence type="ECO:0000313" key="9">
    <source>
        <dbReference type="Proteomes" id="UP000077266"/>
    </source>
</evidence>
<proteinExistence type="predicted"/>
<evidence type="ECO:0000256" key="6">
    <source>
        <dbReference type="SAM" id="MobiDB-lite"/>
    </source>
</evidence>
<comment type="cofactor">
    <cofactor evidence="1">
        <name>a divalent metal cation</name>
        <dbReference type="ChEBI" id="CHEBI:60240"/>
    </cofactor>
</comment>
<evidence type="ECO:0000259" key="7">
    <source>
        <dbReference type="PROSITE" id="PS50160"/>
    </source>
</evidence>
<evidence type="ECO:0000313" key="8">
    <source>
        <dbReference type="EMBL" id="KZV81906.1"/>
    </source>
</evidence>
<dbReference type="SUPFAM" id="SSF50249">
    <property type="entry name" value="Nucleic acid-binding proteins"/>
    <property type="match status" value="1"/>
</dbReference>
<feature type="non-terminal residue" evidence="8">
    <location>
        <position position="1"/>
    </location>
</feature>
<dbReference type="PANTHER" id="PTHR47810">
    <property type="entry name" value="DNA LIGASE"/>
    <property type="match status" value="1"/>
</dbReference>
<dbReference type="PANTHER" id="PTHR47810:SF1">
    <property type="entry name" value="DNA LIGASE B"/>
    <property type="match status" value="1"/>
</dbReference>
<dbReference type="InParanoid" id="A0A165C6F1"/>
<sequence>SDATYIIKRTGDCYRCECMAWRTAGGQNNARSCKHLKELLGEEYENARCRSKDLPEIQPAPSVAAHKDDGGPKSKAKSLLKKAVRNHNKEDKDADEDTAKVNTQAFKLLLANKWNPENSPDLQGWWCSEKLDGVRAFYDDDTFISRLGNPFPVPDWFLAGLPKDVQLDGELFTGRGNFKQTVSIVRTKNSPNWEAIRFHVFDIPSHGAQPFEKRLELLGSIFGKGGSHACDHVVVVKQTLVKDRDHVLEMLQDVEAQGGEGLMLRKPKSIYVHARSATLLKVKTFHDAEARVTGHSEGKGKYQGLCGALICEMESGKTFKCGSGLTDKDRESPPAVGSIIVYRFQELTLQGRPRFPTFVSEAADKTEPKDADLTKAVLGDGEDVV</sequence>
<keyword evidence="9" id="KW-1185">Reference proteome</keyword>
<dbReference type="AlphaFoldDB" id="A0A165C6F1"/>
<accession>A0A165C6F1</accession>
<dbReference type="Pfam" id="PF01068">
    <property type="entry name" value="DNA_ligase_A_M"/>
    <property type="match status" value="1"/>
</dbReference>
<reference evidence="8 9" key="1">
    <citation type="journal article" date="2016" name="Mol. Biol. Evol.">
        <title>Comparative Genomics of Early-Diverging Mushroom-Forming Fungi Provides Insights into the Origins of Lignocellulose Decay Capabilities.</title>
        <authorList>
            <person name="Nagy L.G."/>
            <person name="Riley R."/>
            <person name="Tritt A."/>
            <person name="Adam C."/>
            <person name="Daum C."/>
            <person name="Floudas D."/>
            <person name="Sun H."/>
            <person name="Yadav J.S."/>
            <person name="Pangilinan J."/>
            <person name="Larsson K.H."/>
            <person name="Matsuura K."/>
            <person name="Barry K."/>
            <person name="Labutti K."/>
            <person name="Kuo R."/>
            <person name="Ohm R.A."/>
            <person name="Bhattacharya S.S."/>
            <person name="Shirouzu T."/>
            <person name="Yoshinaga Y."/>
            <person name="Martin F.M."/>
            <person name="Grigoriev I.V."/>
            <person name="Hibbett D.S."/>
        </authorList>
    </citation>
    <scope>NUCLEOTIDE SEQUENCE [LARGE SCALE GENOMIC DNA]</scope>
    <source>
        <strain evidence="8 9">HHB12029</strain>
    </source>
</reference>
<dbReference type="GO" id="GO:0005524">
    <property type="term" value="F:ATP binding"/>
    <property type="evidence" value="ECO:0007669"/>
    <property type="project" value="InterPro"/>
</dbReference>
<keyword evidence="5" id="KW-0234">DNA repair</keyword>
<dbReference type="STRING" id="1314781.A0A165C6F1"/>
<keyword evidence="3" id="KW-0235">DNA replication</keyword>
<dbReference type="CDD" id="cd07896">
    <property type="entry name" value="Adenylation_kDNA_ligase_like"/>
    <property type="match status" value="1"/>
</dbReference>
<dbReference type="GO" id="GO:0006281">
    <property type="term" value="P:DNA repair"/>
    <property type="evidence" value="ECO:0007669"/>
    <property type="project" value="UniProtKB-KW"/>
</dbReference>
<organism evidence="8 9">
    <name type="scientific">Exidia glandulosa HHB12029</name>
    <dbReference type="NCBI Taxonomy" id="1314781"/>
    <lineage>
        <taxon>Eukaryota</taxon>
        <taxon>Fungi</taxon>
        <taxon>Dikarya</taxon>
        <taxon>Basidiomycota</taxon>
        <taxon>Agaricomycotina</taxon>
        <taxon>Agaricomycetes</taxon>
        <taxon>Auriculariales</taxon>
        <taxon>Exidiaceae</taxon>
        <taxon>Exidia</taxon>
    </lineage>
</organism>
<dbReference type="GO" id="GO:0006260">
    <property type="term" value="P:DNA replication"/>
    <property type="evidence" value="ECO:0007669"/>
    <property type="project" value="UniProtKB-KW"/>
</dbReference>
<dbReference type="OrthoDB" id="411785at2759"/>
<dbReference type="Pfam" id="PF14743">
    <property type="entry name" value="DNA_ligase_OB_2"/>
    <property type="match status" value="1"/>
</dbReference>
<protein>
    <submittedName>
        <fullName evidence="8">DNA ligase/mRNA capping enzyme</fullName>
    </submittedName>
</protein>
<dbReference type="InterPro" id="IPR029319">
    <property type="entry name" value="DNA_ligase_OB"/>
</dbReference>
<dbReference type="Proteomes" id="UP000077266">
    <property type="component" value="Unassembled WGS sequence"/>
</dbReference>
<dbReference type="CDD" id="cd08041">
    <property type="entry name" value="OBF_kDNA_ligase_like"/>
    <property type="match status" value="1"/>
</dbReference>
<dbReference type="InterPro" id="IPR012340">
    <property type="entry name" value="NA-bd_OB-fold"/>
</dbReference>
<evidence type="ECO:0000256" key="3">
    <source>
        <dbReference type="ARBA" id="ARBA00022705"/>
    </source>
</evidence>
<dbReference type="Gene3D" id="3.30.1490.70">
    <property type="match status" value="1"/>
</dbReference>
<keyword evidence="4" id="KW-0227">DNA damage</keyword>
<dbReference type="GO" id="GO:0003910">
    <property type="term" value="F:DNA ligase (ATP) activity"/>
    <property type="evidence" value="ECO:0007669"/>
    <property type="project" value="InterPro"/>
</dbReference>
<dbReference type="SUPFAM" id="SSF56091">
    <property type="entry name" value="DNA ligase/mRNA capping enzyme, catalytic domain"/>
    <property type="match status" value="1"/>
</dbReference>
<dbReference type="GO" id="GO:0006310">
    <property type="term" value="P:DNA recombination"/>
    <property type="evidence" value="ECO:0007669"/>
    <property type="project" value="InterPro"/>
</dbReference>
<evidence type="ECO:0000256" key="2">
    <source>
        <dbReference type="ARBA" id="ARBA00022598"/>
    </source>
</evidence>
<evidence type="ECO:0000256" key="5">
    <source>
        <dbReference type="ARBA" id="ARBA00023204"/>
    </source>
</evidence>
<dbReference type="EMBL" id="KV426358">
    <property type="protein sequence ID" value="KZV81906.1"/>
    <property type="molecule type" value="Genomic_DNA"/>
</dbReference>
<dbReference type="Gene3D" id="2.40.50.140">
    <property type="entry name" value="Nucleic acid-binding proteins"/>
    <property type="match status" value="1"/>
</dbReference>
<dbReference type="InterPro" id="IPR012310">
    <property type="entry name" value="DNA_ligase_ATP-dep_cent"/>
</dbReference>
<gene>
    <name evidence="8" type="ORF">EXIGLDRAFT_627751</name>
</gene>
<dbReference type="Gene3D" id="3.30.470.30">
    <property type="entry name" value="DNA ligase/mRNA capping enzyme"/>
    <property type="match status" value="1"/>
</dbReference>
<dbReference type="NCBIfam" id="NF006592">
    <property type="entry name" value="PRK09125.1"/>
    <property type="match status" value="1"/>
</dbReference>
<feature type="region of interest" description="Disordered" evidence="6">
    <location>
        <begin position="55"/>
        <end position="78"/>
    </location>
</feature>
<feature type="domain" description="ATP-dependent DNA ligase family profile" evidence="7">
    <location>
        <begin position="209"/>
        <end position="283"/>
    </location>
</feature>
<dbReference type="PROSITE" id="PS50160">
    <property type="entry name" value="DNA_LIGASE_A3"/>
    <property type="match status" value="1"/>
</dbReference>
<evidence type="ECO:0000256" key="4">
    <source>
        <dbReference type="ARBA" id="ARBA00022763"/>
    </source>
</evidence>
<dbReference type="InterPro" id="IPR050326">
    <property type="entry name" value="NAD_dep_DNA_ligaseB"/>
</dbReference>
<name>A0A165C6F1_EXIGL</name>
<keyword evidence="2 8" id="KW-0436">Ligase</keyword>
<evidence type="ECO:0000256" key="1">
    <source>
        <dbReference type="ARBA" id="ARBA00001968"/>
    </source>
</evidence>